<dbReference type="EMBL" id="CP123000">
    <property type="protein sequence ID" value="WGI67752.1"/>
    <property type="molecule type" value="Genomic_DNA"/>
</dbReference>
<proteinExistence type="predicted"/>
<evidence type="ECO:0000256" key="1">
    <source>
        <dbReference type="SAM" id="MobiDB-lite"/>
    </source>
</evidence>
<name>A0ABY8LZM6_9HYPH</name>
<protein>
    <submittedName>
        <fullName evidence="2">Uncharacterized protein</fullName>
    </submittedName>
</protein>
<feature type="compositionally biased region" description="Basic and acidic residues" evidence="1">
    <location>
        <begin position="35"/>
        <end position="45"/>
    </location>
</feature>
<reference evidence="2 3" key="1">
    <citation type="submission" date="2023-04" db="EMBL/GenBank/DDBJ databases">
        <title>Neorhizobium petrolearium OS53, complete genome.</title>
        <authorList>
            <person name="Yu T."/>
        </authorList>
    </citation>
    <scope>NUCLEOTIDE SEQUENCE [LARGE SCALE GENOMIC DNA]</scope>
    <source>
        <strain evidence="2 3">OS53</strain>
    </source>
</reference>
<evidence type="ECO:0000313" key="2">
    <source>
        <dbReference type="EMBL" id="WGI67752.1"/>
    </source>
</evidence>
<dbReference type="RefSeq" id="WP_227704521.1">
    <property type="nucleotide sequence ID" value="NZ_CP123000.1"/>
</dbReference>
<organism evidence="2 3">
    <name type="scientific">Neorhizobium petrolearium</name>
    <dbReference type="NCBI Taxonomy" id="515361"/>
    <lineage>
        <taxon>Bacteria</taxon>
        <taxon>Pseudomonadati</taxon>
        <taxon>Pseudomonadota</taxon>
        <taxon>Alphaproteobacteria</taxon>
        <taxon>Hyphomicrobiales</taxon>
        <taxon>Rhizobiaceae</taxon>
        <taxon>Rhizobium/Agrobacterium group</taxon>
        <taxon>Neorhizobium</taxon>
    </lineage>
</organism>
<sequence>MKKPDLETRIADAFGAKLTSKELSDLLAEVAQADQEAKAASERASELALDPSTRPDAVAAARKAMEDADFRRRRFERATEKLQELKSEAIERERAEAAEKELKAAIAERDVLVKDLQAYADLSEKIAALLDRLDRNNRRLKAASVGQWVEPAEGIARDAGKTWGVNIDETLPRLLDVTRLPKFKRDGTISGYLWPKQ</sequence>
<keyword evidence="3" id="KW-1185">Reference proteome</keyword>
<evidence type="ECO:0000313" key="3">
    <source>
        <dbReference type="Proteomes" id="UP001227095"/>
    </source>
</evidence>
<accession>A0ABY8LZM6</accession>
<feature type="region of interest" description="Disordered" evidence="1">
    <location>
        <begin position="34"/>
        <end position="55"/>
    </location>
</feature>
<gene>
    <name evidence="2" type="ORF">QEO92_22645</name>
</gene>
<dbReference type="Proteomes" id="UP001227095">
    <property type="component" value="Chromosome"/>
</dbReference>